<evidence type="ECO:0000256" key="1">
    <source>
        <dbReference type="ARBA" id="ARBA00001350"/>
    </source>
</evidence>
<dbReference type="Gene3D" id="2.30.42.10">
    <property type="match status" value="1"/>
</dbReference>
<evidence type="ECO:0000256" key="10">
    <source>
        <dbReference type="ARBA" id="ARBA00045828"/>
    </source>
</evidence>
<evidence type="ECO:0000256" key="7">
    <source>
        <dbReference type="ARBA" id="ARBA00022989"/>
    </source>
</evidence>
<evidence type="ECO:0000256" key="2">
    <source>
        <dbReference type="ARBA" id="ARBA00004127"/>
    </source>
</evidence>
<evidence type="ECO:0000256" key="3">
    <source>
        <dbReference type="ARBA" id="ARBA00009989"/>
    </source>
</evidence>
<dbReference type="InterPro" id="IPR008915">
    <property type="entry name" value="Peptidase_M50"/>
</dbReference>
<dbReference type="GO" id="GO:0031293">
    <property type="term" value="P:membrane protein intracellular domain proteolysis"/>
    <property type="evidence" value="ECO:0007669"/>
    <property type="project" value="TreeGrafter"/>
</dbReference>
<keyword evidence="6 11" id="KW-0812">Transmembrane</keyword>
<name>A0A915HNR7_ROMCU</name>
<dbReference type="OMA" id="GFDGAHI"/>
<organism evidence="13 14">
    <name type="scientific">Romanomermis culicivorax</name>
    <name type="common">Nematode worm</name>
    <dbReference type="NCBI Taxonomy" id="13658"/>
    <lineage>
        <taxon>Eukaryota</taxon>
        <taxon>Metazoa</taxon>
        <taxon>Ecdysozoa</taxon>
        <taxon>Nematoda</taxon>
        <taxon>Enoplea</taxon>
        <taxon>Dorylaimia</taxon>
        <taxon>Mermithida</taxon>
        <taxon>Mermithoidea</taxon>
        <taxon>Mermithidae</taxon>
        <taxon>Romanomermis</taxon>
    </lineage>
</organism>
<dbReference type="GO" id="GO:0012505">
    <property type="term" value="C:endomembrane system"/>
    <property type="evidence" value="ECO:0007669"/>
    <property type="project" value="UniProtKB-SubCell"/>
</dbReference>
<dbReference type="PRINTS" id="PR01000">
    <property type="entry name" value="SREBPS2PTASE"/>
</dbReference>
<feature type="domain" description="PDZ" evidence="12">
    <location>
        <begin position="255"/>
        <end position="302"/>
    </location>
</feature>
<dbReference type="GO" id="GO:0005737">
    <property type="term" value="C:cytoplasm"/>
    <property type="evidence" value="ECO:0007669"/>
    <property type="project" value="TreeGrafter"/>
</dbReference>
<keyword evidence="8 11" id="KW-0472">Membrane</keyword>
<feature type="transmembrane region" description="Helical" evidence="11">
    <location>
        <begin position="178"/>
        <end position="198"/>
    </location>
</feature>
<dbReference type="InterPro" id="IPR036034">
    <property type="entry name" value="PDZ_sf"/>
</dbReference>
<dbReference type="WBParaSite" id="nRc.2.0.1.t03349-RA">
    <property type="protein sequence ID" value="nRc.2.0.1.t03349-RA"/>
    <property type="gene ID" value="nRc.2.0.1.g03349"/>
</dbReference>
<dbReference type="Pfam" id="PF02163">
    <property type="entry name" value="Peptidase_M50"/>
    <property type="match status" value="1"/>
</dbReference>
<evidence type="ECO:0000256" key="8">
    <source>
        <dbReference type="ARBA" id="ARBA00023136"/>
    </source>
</evidence>
<sequence length="532" mass="61070">MLITTIAGLFFGVWSLILLLDYYFKSRNSYSYNKLIEKLGLIISPFHLRFYLLGDYFEKRLENSQRLKSPLIRKLLDYWFLIGVFVSVGCSIFILHLLCLTLTSQLKFLAYYLGLNFTKKFSDQDRHLSKRETTNFSNVDVKESSFLDEESDYLPKYSSIGIVPVVPGLNLPWSHAPLLFLVLILAGLLHELGHALVATNERVKINGFGLFLLGVYPGAFTELHHEDLYSTSAMKRLKIFCAGIWHNIATVILCMICISGLPYALNFGYSLNKGVLVTDVRAASGLRDVGGLKPGDVVYEINYCKVENEHSWRECLKKMSKQNTGYCVPKLKMRLAAKMTQKFQMDEHGELKCCQQNATASHMCFYYKMYSTNSNNVNSTTHNDTFAYSCLPARYVTDHFFCNYSKPCQPPFQTSCIYPALFNNSKLFRFQLDNINNRRDRRHPVLFIGQTKSILDHVTVKSHVPRKFFENIAWPIWLPDFCDLFLRYLFTFSLAFALLNAMPCYTLDGQYIFSVLTTVDTVVAAKNRPLCP</sequence>
<dbReference type="PROSITE" id="PS50106">
    <property type="entry name" value="PDZ"/>
    <property type="match status" value="1"/>
</dbReference>
<evidence type="ECO:0000256" key="6">
    <source>
        <dbReference type="ARBA" id="ARBA00022692"/>
    </source>
</evidence>
<comment type="function">
    <text evidence="10">Zinc metalloprotease that mediates intramembrane proteolysis of proteins such as ATF6, ATF6B, SREBF1/SREBP1 and SREBF2/SREBP2. Catalyzes the second step in the proteolytic activation of the sterol regulatory element-binding proteins (SREBPs) SREBF1/SREBP1 and SREBF2/SREBP2: cleaves SREBPs within the first transmembrane segment, thereby releasing the N-terminal segment with a portion of the transmembrane segment attached. Mature N-terminal SREBP fragments shuttle to the nucleus and activate gene transcription. Also mediates the second step in the proteolytic activation of the cyclic AMP-dependent transcription factor ATF-6 (ATF6 and ATF6B). Involved in intramembrane proteolysis during bone formation. In astrocytes and osteoblasts, upon DNA damage and ER stress, mediates the second step of the regulated intramembrane proteolytic activation of the transcription factor CREB3L1, leading to the inhibition of cell-cycle progression.</text>
</comment>
<protein>
    <recommendedName>
        <fullName evidence="5">Membrane-bound transcription factor site-2 protease</fullName>
        <ecNumber evidence="4">3.4.24.85</ecNumber>
    </recommendedName>
    <alternativeName>
        <fullName evidence="9">Endopeptidase S2P</fullName>
    </alternativeName>
</protein>
<proteinExistence type="inferred from homology"/>
<dbReference type="PANTHER" id="PTHR13325:SF3">
    <property type="entry name" value="MEMBRANE-BOUND TRANSCRIPTION FACTOR SITE-2 PROTEASE"/>
    <property type="match status" value="1"/>
</dbReference>
<feature type="transmembrane region" description="Helical" evidence="11">
    <location>
        <begin position="244"/>
        <end position="265"/>
    </location>
</feature>
<comment type="subcellular location">
    <subcellularLocation>
        <location evidence="2">Endomembrane system</location>
        <topology evidence="2">Multi-pass membrane protein</topology>
    </subcellularLocation>
</comment>
<dbReference type="EC" id="3.4.24.85" evidence="4"/>
<accession>A0A915HNR7</accession>
<dbReference type="GO" id="GO:0004222">
    <property type="term" value="F:metalloendopeptidase activity"/>
    <property type="evidence" value="ECO:0007669"/>
    <property type="project" value="InterPro"/>
</dbReference>
<evidence type="ECO:0000313" key="14">
    <source>
        <dbReference type="WBParaSite" id="nRc.2.0.1.t03349-RA"/>
    </source>
</evidence>
<dbReference type="InterPro" id="IPR001478">
    <property type="entry name" value="PDZ"/>
</dbReference>
<evidence type="ECO:0000259" key="12">
    <source>
        <dbReference type="PROSITE" id="PS50106"/>
    </source>
</evidence>
<dbReference type="GO" id="GO:1905897">
    <property type="term" value="P:regulation of response to endoplasmic reticulum stress"/>
    <property type="evidence" value="ECO:0007669"/>
    <property type="project" value="TreeGrafter"/>
</dbReference>
<evidence type="ECO:0000313" key="13">
    <source>
        <dbReference type="Proteomes" id="UP000887565"/>
    </source>
</evidence>
<reference evidence="14" key="1">
    <citation type="submission" date="2022-11" db="UniProtKB">
        <authorList>
            <consortium name="WormBaseParasite"/>
        </authorList>
    </citation>
    <scope>IDENTIFICATION</scope>
</reference>
<dbReference type="GO" id="GO:0016020">
    <property type="term" value="C:membrane"/>
    <property type="evidence" value="ECO:0007669"/>
    <property type="project" value="InterPro"/>
</dbReference>
<evidence type="ECO:0000256" key="4">
    <source>
        <dbReference type="ARBA" id="ARBA00012347"/>
    </source>
</evidence>
<keyword evidence="13" id="KW-1185">Reference proteome</keyword>
<evidence type="ECO:0000256" key="11">
    <source>
        <dbReference type="SAM" id="Phobius"/>
    </source>
</evidence>
<comment type="catalytic activity">
    <reaction evidence="1">
        <text>Cleaves several transcription factors that are type-2 transmembrane proteins within membrane-spanning domains. Known substrates include sterol regulatory element-binding protein (SREBP) -1, SREBP-2 and forms of the transcriptional activator ATF6. SREBP-2 is cleaved at the site 477-DRSRILL-|-CVLTFLCLSFNPLTSLLQWGGA-505. The residues Asn-Pro, 11 residues distal to the site of cleavage in the membrane-spanning domain, are important for cleavage by S2P endopeptidase. Replacement of either of these residues does not prevent cleavage, but there is no cleavage if both of these residues are replaced.</text>
        <dbReference type="EC" id="3.4.24.85"/>
    </reaction>
</comment>
<evidence type="ECO:0000256" key="9">
    <source>
        <dbReference type="ARBA" id="ARBA00032658"/>
    </source>
</evidence>
<evidence type="ECO:0000256" key="5">
    <source>
        <dbReference type="ARBA" id="ARBA00014400"/>
    </source>
</evidence>
<keyword evidence="7 11" id="KW-1133">Transmembrane helix</keyword>
<dbReference type="InterPro" id="IPR001193">
    <property type="entry name" value="MBTPS2"/>
</dbReference>
<dbReference type="SUPFAM" id="SSF50156">
    <property type="entry name" value="PDZ domain-like"/>
    <property type="match status" value="1"/>
</dbReference>
<dbReference type="AlphaFoldDB" id="A0A915HNR7"/>
<feature type="transmembrane region" description="Helical" evidence="11">
    <location>
        <begin position="78"/>
        <end position="103"/>
    </location>
</feature>
<dbReference type="Proteomes" id="UP000887565">
    <property type="component" value="Unplaced"/>
</dbReference>
<feature type="transmembrane region" description="Helical" evidence="11">
    <location>
        <begin position="6"/>
        <end position="24"/>
    </location>
</feature>
<comment type="similarity">
    <text evidence="3">Belongs to the peptidase M50A family.</text>
</comment>
<dbReference type="PANTHER" id="PTHR13325">
    <property type="entry name" value="PROTEASE M50 MEMBRANE-BOUND TRANSCRIPTION FACTOR SITE 2 PROTEASE"/>
    <property type="match status" value="1"/>
</dbReference>